<gene>
    <name evidence="3" type="ORF">SK128_001933</name>
</gene>
<dbReference type="AlphaFoldDB" id="A0AAN8X910"/>
<evidence type="ECO:0000313" key="4">
    <source>
        <dbReference type="Proteomes" id="UP001381693"/>
    </source>
</evidence>
<dbReference type="EMBL" id="JAXCGZ010006138">
    <property type="protein sequence ID" value="KAK7080086.1"/>
    <property type="molecule type" value="Genomic_DNA"/>
</dbReference>
<keyword evidence="4" id="KW-1185">Reference proteome</keyword>
<dbReference type="Pfam" id="PF13837">
    <property type="entry name" value="Myb_DNA-bind_4"/>
    <property type="match status" value="1"/>
</dbReference>
<protein>
    <recommendedName>
        <fullName evidence="2">Myb/SANT-like DNA-binding domain-containing protein</fullName>
    </recommendedName>
</protein>
<organism evidence="3 4">
    <name type="scientific">Halocaridina rubra</name>
    <name type="common">Hawaiian red shrimp</name>
    <dbReference type="NCBI Taxonomy" id="373956"/>
    <lineage>
        <taxon>Eukaryota</taxon>
        <taxon>Metazoa</taxon>
        <taxon>Ecdysozoa</taxon>
        <taxon>Arthropoda</taxon>
        <taxon>Crustacea</taxon>
        <taxon>Multicrustacea</taxon>
        <taxon>Malacostraca</taxon>
        <taxon>Eumalacostraca</taxon>
        <taxon>Eucarida</taxon>
        <taxon>Decapoda</taxon>
        <taxon>Pleocyemata</taxon>
        <taxon>Caridea</taxon>
        <taxon>Atyoidea</taxon>
        <taxon>Atyidae</taxon>
        <taxon>Halocaridina</taxon>
    </lineage>
</organism>
<dbReference type="Proteomes" id="UP001381693">
    <property type="component" value="Unassembled WGS sequence"/>
</dbReference>
<evidence type="ECO:0000256" key="1">
    <source>
        <dbReference type="SAM" id="MobiDB-lite"/>
    </source>
</evidence>
<reference evidence="3 4" key="1">
    <citation type="submission" date="2023-11" db="EMBL/GenBank/DDBJ databases">
        <title>Halocaridina rubra genome assembly.</title>
        <authorList>
            <person name="Smith C."/>
        </authorList>
    </citation>
    <scope>NUCLEOTIDE SEQUENCE [LARGE SCALE GENOMIC DNA]</scope>
    <source>
        <strain evidence="3">EP-1</strain>
        <tissue evidence="3">Whole</tissue>
    </source>
</reference>
<evidence type="ECO:0000313" key="3">
    <source>
        <dbReference type="EMBL" id="KAK7080086.1"/>
    </source>
</evidence>
<dbReference type="InterPro" id="IPR044822">
    <property type="entry name" value="Myb_DNA-bind_4"/>
</dbReference>
<sequence>MDPVSFRCWLLPLGSDESTREFIQLRFKLRHLFNGRRHVCAKAYRRIVEELGLTDYITPTQARKKWTNLVQKYKNIKGGCSTASEEWPYFQILDAIVPLMRKEAIEMGLNTIEDKAEITLSDEVMVDPRALISSEKDPLTLDSSTYSSIPTGDSLVKCRTEFLETEPPLKKQRGRRAAQKARAKWWGAVEDEEFGSDSGGSATRGESSKTIKKTPSLPEIFEPTDMELKSFHLLKSCADSLAEIQETLQLHAKHQQDLMEKLTQTVAHHGDVLKTIVTSVANQNATLHVLTNHLSTDAANIGK</sequence>
<accession>A0AAN8X910</accession>
<proteinExistence type="predicted"/>
<feature type="region of interest" description="Disordered" evidence="1">
    <location>
        <begin position="192"/>
        <end position="215"/>
    </location>
</feature>
<comment type="caution">
    <text evidence="3">The sequence shown here is derived from an EMBL/GenBank/DDBJ whole genome shotgun (WGS) entry which is preliminary data.</text>
</comment>
<name>A0AAN8X910_HALRR</name>
<evidence type="ECO:0000259" key="2">
    <source>
        <dbReference type="Pfam" id="PF13837"/>
    </source>
</evidence>
<feature type="domain" description="Myb/SANT-like DNA-binding" evidence="2">
    <location>
        <begin position="15"/>
        <end position="96"/>
    </location>
</feature>